<feature type="non-terminal residue" evidence="1">
    <location>
        <position position="189"/>
    </location>
</feature>
<comment type="caution">
    <text evidence="1">The sequence shown here is derived from an EMBL/GenBank/DDBJ whole genome shotgun (WGS) entry which is preliminary data.</text>
</comment>
<dbReference type="EMBL" id="BARU01013723">
    <property type="protein sequence ID" value="GAH40129.1"/>
    <property type="molecule type" value="Genomic_DNA"/>
</dbReference>
<gene>
    <name evidence="1" type="ORF">S03H2_24615</name>
</gene>
<sequence length="189" mass="20069">STNDIAVEWRSVSGSPGRDVGRVSSLMILEITGGDAILQANLSSTAAANPGATWSDLFATGDIDVDSTASIILLIANVPITGSNDAAFDCRFSVDGTLEGAMTTCYTDAVNEMTGWSGIHVVTGLSAGNHTFELQYQDRYQSPTIDTTRLRTFQVVELKVGTLETDIVNAFPYAATIGWNDDPTLDDPV</sequence>
<reference evidence="1" key="1">
    <citation type="journal article" date="2014" name="Front. Microbiol.">
        <title>High frequency of phylogenetically diverse reductive dehalogenase-homologous genes in deep subseafloor sedimentary metagenomes.</title>
        <authorList>
            <person name="Kawai M."/>
            <person name="Futagami T."/>
            <person name="Toyoda A."/>
            <person name="Takaki Y."/>
            <person name="Nishi S."/>
            <person name="Hori S."/>
            <person name="Arai W."/>
            <person name="Tsubouchi T."/>
            <person name="Morono Y."/>
            <person name="Uchiyama I."/>
            <person name="Ito T."/>
            <person name="Fujiyama A."/>
            <person name="Inagaki F."/>
            <person name="Takami H."/>
        </authorList>
    </citation>
    <scope>NUCLEOTIDE SEQUENCE</scope>
    <source>
        <strain evidence="1">Expedition CK06-06</strain>
    </source>
</reference>
<dbReference type="AlphaFoldDB" id="X1GEV5"/>
<feature type="non-terminal residue" evidence="1">
    <location>
        <position position="1"/>
    </location>
</feature>
<evidence type="ECO:0000313" key="1">
    <source>
        <dbReference type="EMBL" id="GAH40129.1"/>
    </source>
</evidence>
<organism evidence="1">
    <name type="scientific">marine sediment metagenome</name>
    <dbReference type="NCBI Taxonomy" id="412755"/>
    <lineage>
        <taxon>unclassified sequences</taxon>
        <taxon>metagenomes</taxon>
        <taxon>ecological metagenomes</taxon>
    </lineage>
</organism>
<proteinExistence type="predicted"/>
<accession>X1GEV5</accession>
<protein>
    <submittedName>
        <fullName evidence="1">Uncharacterized protein</fullName>
    </submittedName>
</protein>
<name>X1GEV5_9ZZZZ</name>